<name>A0A5E4C4J3_MARMO</name>
<feature type="compositionally biased region" description="Basic residues" evidence="1">
    <location>
        <begin position="68"/>
        <end position="82"/>
    </location>
</feature>
<dbReference type="AlphaFoldDB" id="A0A5E4C4J3"/>
<organism evidence="2 3">
    <name type="scientific">Marmota monax</name>
    <name type="common">Woodchuck</name>
    <dbReference type="NCBI Taxonomy" id="9995"/>
    <lineage>
        <taxon>Eukaryota</taxon>
        <taxon>Metazoa</taxon>
        <taxon>Chordata</taxon>
        <taxon>Craniata</taxon>
        <taxon>Vertebrata</taxon>
        <taxon>Euteleostomi</taxon>
        <taxon>Mammalia</taxon>
        <taxon>Eutheria</taxon>
        <taxon>Euarchontoglires</taxon>
        <taxon>Glires</taxon>
        <taxon>Rodentia</taxon>
        <taxon>Sciuromorpha</taxon>
        <taxon>Sciuridae</taxon>
        <taxon>Xerinae</taxon>
        <taxon>Marmotini</taxon>
        <taxon>Marmota</taxon>
    </lineage>
</organism>
<dbReference type="EMBL" id="CABDUW010000902">
    <property type="protein sequence ID" value="VTJ76566.1"/>
    <property type="molecule type" value="Genomic_DNA"/>
</dbReference>
<reference evidence="2" key="1">
    <citation type="submission" date="2019-04" db="EMBL/GenBank/DDBJ databases">
        <authorList>
            <person name="Alioto T."/>
            <person name="Alioto T."/>
        </authorList>
    </citation>
    <scope>NUCLEOTIDE SEQUENCE [LARGE SCALE GENOMIC DNA]</scope>
</reference>
<evidence type="ECO:0000313" key="3">
    <source>
        <dbReference type="Proteomes" id="UP000335636"/>
    </source>
</evidence>
<protein>
    <submittedName>
        <fullName evidence="2">Uncharacterized protein</fullName>
    </submittedName>
</protein>
<gene>
    <name evidence="2" type="ORF">MONAX_5E031415</name>
</gene>
<sequence>MARPSLPSSRYGADAEARLGCGVGAPGTALGLARSLRAQPAGAPAARRAGLAPPPGARFRELRVASAGRRRPRPPRGRRHGAARNLDTFTCLKLFINSPGGARLWLRCGRAPCAPVVWLLRAAHMLNRLTCLG</sequence>
<dbReference type="Proteomes" id="UP000335636">
    <property type="component" value="Unassembled WGS sequence"/>
</dbReference>
<evidence type="ECO:0000256" key="1">
    <source>
        <dbReference type="SAM" id="MobiDB-lite"/>
    </source>
</evidence>
<feature type="region of interest" description="Disordered" evidence="1">
    <location>
        <begin position="62"/>
        <end position="82"/>
    </location>
</feature>
<keyword evidence="3" id="KW-1185">Reference proteome</keyword>
<accession>A0A5E4C4J3</accession>
<comment type="caution">
    <text evidence="2">The sequence shown here is derived from an EMBL/GenBank/DDBJ whole genome shotgun (WGS) entry which is preliminary data.</text>
</comment>
<proteinExistence type="predicted"/>
<evidence type="ECO:0000313" key="2">
    <source>
        <dbReference type="EMBL" id="VTJ76566.1"/>
    </source>
</evidence>